<dbReference type="EMBL" id="JBEWLY010000013">
    <property type="protein sequence ID" value="MET1755535.1"/>
    <property type="molecule type" value="Genomic_DNA"/>
</dbReference>
<accession>A0ABV2D1G6</accession>
<organism evidence="1 2">
    <name type="scientific">Novosphingobium kalidii</name>
    <dbReference type="NCBI Taxonomy" id="3230299"/>
    <lineage>
        <taxon>Bacteria</taxon>
        <taxon>Pseudomonadati</taxon>
        <taxon>Pseudomonadota</taxon>
        <taxon>Alphaproteobacteria</taxon>
        <taxon>Sphingomonadales</taxon>
        <taxon>Sphingomonadaceae</taxon>
        <taxon>Novosphingobium</taxon>
    </lineage>
</organism>
<dbReference type="RefSeq" id="WP_353983987.1">
    <property type="nucleotide sequence ID" value="NZ_JBEWLY010000013.1"/>
</dbReference>
<gene>
    <name evidence="1" type="ORF">ABVV53_08690</name>
</gene>
<keyword evidence="2" id="KW-1185">Reference proteome</keyword>
<evidence type="ECO:0000313" key="1">
    <source>
        <dbReference type="EMBL" id="MET1755535.1"/>
    </source>
</evidence>
<comment type="caution">
    <text evidence="1">The sequence shown here is derived from an EMBL/GenBank/DDBJ whole genome shotgun (WGS) entry which is preliminary data.</text>
</comment>
<evidence type="ECO:0000313" key="2">
    <source>
        <dbReference type="Proteomes" id="UP001548713"/>
    </source>
</evidence>
<name>A0ABV2D1G6_9SPHN</name>
<dbReference type="Proteomes" id="UP001548713">
    <property type="component" value="Unassembled WGS sequence"/>
</dbReference>
<protein>
    <submittedName>
        <fullName evidence="1">Uncharacterized protein</fullName>
    </submittedName>
</protein>
<proteinExistence type="predicted"/>
<reference evidence="1 2" key="1">
    <citation type="submission" date="2024-07" db="EMBL/GenBank/DDBJ databases">
        <title>Novosphingobium kalidii RD2P27.</title>
        <authorList>
            <person name="Sun J.-Q."/>
        </authorList>
    </citation>
    <scope>NUCLEOTIDE SEQUENCE [LARGE SCALE GENOMIC DNA]</scope>
    <source>
        <strain evidence="1 2">RD2P27</strain>
    </source>
</reference>
<sequence length="273" mass="30868">MTKAQVFRRIELRMQAECPDMVRDAEELAADIGKPERDGPSEVWRHMWNKPLFANTMVQIGLNWVAQLTPFVEGDLWRQWGDPTRPYLTLNGPANRNDSFAYTDYAPPQLRELPITKKRLFAVQGAAQALARWSAQSAAPLIRFVPLDRHDLVPTMMHELGRGWGHITTMHFLTDVGLSVKPDRWLVRTMVWANLGGNDLTDILDTNRAVPSLPQAIAIDLAVKKLVIEVDGVLTPRRLRYFDKILMEASRQGIVEHPRPESGSHCGDHPLAA</sequence>